<dbReference type="Gene3D" id="1.10.10.2520">
    <property type="entry name" value="Cell wall hydrolase SleB, domain 1"/>
    <property type="match status" value="1"/>
</dbReference>
<evidence type="ECO:0000259" key="1">
    <source>
        <dbReference type="Pfam" id="PF01471"/>
    </source>
</evidence>
<gene>
    <name evidence="3" type="ORF">SAMD00020551_2242</name>
</gene>
<feature type="domain" description="Peptidoglycan binding-like" evidence="1">
    <location>
        <begin position="43"/>
        <end position="96"/>
    </location>
</feature>
<keyword evidence="4" id="KW-1185">Reference proteome</keyword>
<dbReference type="InterPro" id="IPR042047">
    <property type="entry name" value="SleB_dom1"/>
</dbReference>
<dbReference type="SUPFAM" id="SSF47090">
    <property type="entry name" value="PGBD-like"/>
    <property type="match status" value="1"/>
</dbReference>
<dbReference type="InterPro" id="IPR036366">
    <property type="entry name" value="PGBDSf"/>
</dbReference>
<proteinExistence type="predicted"/>
<dbReference type="Pfam" id="PF01471">
    <property type="entry name" value="PG_binding_1"/>
    <property type="match status" value="1"/>
</dbReference>
<evidence type="ECO:0000259" key="2">
    <source>
        <dbReference type="Pfam" id="PF07486"/>
    </source>
</evidence>
<dbReference type="InterPro" id="IPR011105">
    <property type="entry name" value="Cell_wall_hydrolase_SleB"/>
</dbReference>
<dbReference type="GO" id="GO:0016787">
    <property type="term" value="F:hydrolase activity"/>
    <property type="evidence" value="ECO:0007669"/>
    <property type="project" value="InterPro"/>
</dbReference>
<dbReference type="EMBL" id="BASE01000046">
    <property type="protein sequence ID" value="GAM14095.1"/>
    <property type="molecule type" value="Genomic_DNA"/>
</dbReference>
<accession>A0A0A8X280</accession>
<name>A0A0A8X280_MESS1</name>
<sequence>MEMGVESLKKYIKSLAAASVIFAIVGFGQPGAQAASIGMGSVGSDVTYVQSILKKLGYFNTQTTGYYGPITTEAVKQLQRDFGLEPIGGVGPQTSKLIQEIEMMAHVVYGESRGESYQGQVAVASVILNRVDSNEFPDTVQDVVFQRNAFTAVNDGQFNLQPNDTAYHAVKDALLGWDPSYGSVYYYNPKLATDQWIFTRTVTKQIGNHHFAY</sequence>
<organism evidence="3 4">
    <name type="scientific">Mesobacillus selenatarsenatis (strain DSM 18680 / JCM 14380 / FERM P-15431 / SF-1)</name>
    <dbReference type="NCBI Taxonomy" id="1321606"/>
    <lineage>
        <taxon>Bacteria</taxon>
        <taxon>Bacillati</taxon>
        <taxon>Bacillota</taxon>
        <taxon>Bacilli</taxon>
        <taxon>Bacillales</taxon>
        <taxon>Bacillaceae</taxon>
        <taxon>Mesobacillus</taxon>
    </lineage>
</organism>
<dbReference type="AlphaFoldDB" id="A0A0A8X280"/>
<dbReference type="InterPro" id="IPR002477">
    <property type="entry name" value="Peptidoglycan-bd-like"/>
</dbReference>
<protein>
    <submittedName>
        <fullName evidence="3">Spore cortex-lytic enzyme, lytic transglycosylase SleB</fullName>
    </submittedName>
</protein>
<dbReference type="InterPro" id="IPR036365">
    <property type="entry name" value="PGBD-like_sf"/>
</dbReference>
<dbReference type="Proteomes" id="UP000031014">
    <property type="component" value="Unassembled WGS sequence"/>
</dbReference>
<dbReference type="Pfam" id="PF07486">
    <property type="entry name" value="Hydrolase_2"/>
    <property type="match status" value="1"/>
</dbReference>
<evidence type="ECO:0000313" key="3">
    <source>
        <dbReference type="EMBL" id="GAM14095.1"/>
    </source>
</evidence>
<dbReference type="Gene3D" id="1.10.101.10">
    <property type="entry name" value="PGBD-like superfamily/PGBD"/>
    <property type="match status" value="1"/>
</dbReference>
<comment type="caution">
    <text evidence="3">The sequence shown here is derived from an EMBL/GenBank/DDBJ whole genome shotgun (WGS) entry which is preliminary data.</text>
</comment>
<reference evidence="3 4" key="1">
    <citation type="submission" date="2013-06" db="EMBL/GenBank/DDBJ databases">
        <title>Whole genome shotgun sequence of Bacillus selenatarsenatis SF-1.</title>
        <authorList>
            <person name="Kuroda M."/>
            <person name="Sei K."/>
            <person name="Yamashita M."/>
            <person name="Ike M."/>
        </authorList>
    </citation>
    <scope>NUCLEOTIDE SEQUENCE [LARGE SCALE GENOMIC DNA]</scope>
    <source>
        <strain evidence="3 4">SF-1</strain>
    </source>
</reference>
<dbReference type="STRING" id="1321606.SAMD00020551_2242"/>
<dbReference type="Gene3D" id="6.20.240.60">
    <property type="match status" value="1"/>
</dbReference>
<evidence type="ECO:0000313" key="4">
    <source>
        <dbReference type="Proteomes" id="UP000031014"/>
    </source>
</evidence>
<feature type="domain" description="Cell wall hydrolase SleB" evidence="2">
    <location>
        <begin position="114"/>
        <end position="212"/>
    </location>
</feature>